<name>A0A7S8EDI4_9CHLR</name>
<reference evidence="4 5" key="1">
    <citation type="submission" date="2020-02" db="EMBL/GenBank/DDBJ databases">
        <authorList>
            <person name="Zheng R.K."/>
            <person name="Sun C.M."/>
        </authorList>
    </citation>
    <scope>NUCLEOTIDE SEQUENCE [LARGE SCALE GENOMIC DNA]</scope>
    <source>
        <strain evidence="5">rifampicinis</strain>
    </source>
</reference>
<feature type="domain" description="Lipid/polyisoprenoid-binding YceI-like" evidence="3">
    <location>
        <begin position="54"/>
        <end position="228"/>
    </location>
</feature>
<dbReference type="InterPro" id="IPR007372">
    <property type="entry name" value="Lipid/polyisoprenoid-bd_YceI"/>
</dbReference>
<keyword evidence="2" id="KW-0472">Membrane</keyword>
<evidence type="ECO:0000313" key="4">
    <source>
        <dbReference type="EMBL" id="QPC84941.1"/>
    </source>
</evidence>
<dbReference type="PANTHER" id="PTHR34406:SF1">
    <property type="entry name" value="PROTEIN YCEI"/>
    <property type="match status" value="1"/>
</dbReference>
<dbReference type="Pfam" id="PF04264">
    <property type="entry name" value="YceI"/>
    <property type="match status" value="1"/>
</dbReference>
<dbReference type="KEGG" id="pmet:G4Y79_11400"/>
<protein>
    <submittedName>
        <fullName evidence="4">YceI family protein</fullName>
    </submittedName>
</protein>
<dbReference type="SMART" id="SM00867">
    <property type="entry name" value="YceI"/>
    <property type="match status" value="1"/>
</dbReference>
<evidence type="ECO:0000259" key="3">
    <source>
        <dbReference type="SMART" id="SM00867"/>
    </source>
</evidence>
<dbReference type="SUPFAM" id="SSF101874">
    <property type="entry name" value="YceI-like"/>
    <property type="match status" value="1"/>
</dbReference>
<sequence>MNRTLSTVMILVATVAIISVSAFLYLTREIAAPSININESVQSLTVDGEGEEIVFQIEQDGTTAEYNIYELLNGEDKTVIGTTNQVAGEIALNLSDLSQSQIGEIHINARTFATDSDRRDNAVARFILQSEDDVNEFIIFQPTEISGLEGSASVGDSITFQVTGNLTVAGVTQSIIFDVTATLESETTLSGHAQTIISREAFNLSIPEVPSVANVGDEVTLKLDFTAAS</sequence>
<dbReference type="EMBL" id="CP062983">
    <property type="protein sequence ID" value="QPC84941.1"/>
    <property type="molecule type" value="Genomic_DNA"/>
</dbReference>
<gene>
    <name evidence="4" type="ORF">G4Y79_11400</name>
</gene>
<evidence type="ECO:0000313" key="5">
    <source>
        <dbReference type="Proteomes" id="UP000594468"/>
    </source>
</evidence>
<accession>A0A7S8EDI4</accession>
<proteinExistence type="inferred from homology"/>
<evidence type="ECO:0000256" key="2">
    <source>
        <dbReference type="SAM" id="Phobius"/>
    </source>
</evidence>
<keyword evidence="5" id="KW-1185">Reference proteome</keyword>
<dbReference type="PANTHER" id="PTHR34406">
    <property type="entry name" value="PROTEIN YCEI"/>
    <property type="match status" value="1"/>
</dbReference>
<comment type="similarity">
    <text evidence="1">Belongs to the UPF0312 family.</text>
</comment>
<dbReference type="InterPro" id="IPR036761">
    <property type="entry name" value="TTHA0802/YceI-like_sf"/>
</dbReference>
<dbReference type="Gene3D" id="2.40.128.110">
    <property type="entry name" value="Lipid/polyisoprenoid-binding, YceI-like"/>
    <property type="match status" value="1"/>
</dbReference>
<keyword evidence="2" id="KW-0812">Transmembrane</keyword>
<feature type="transmembrane region" description="Helical" evidence="2">
    <location>
        <begin position="6"/>
        <end position="26"/>
    </location>
</feature>
<organism evidence="4 5">
    <name type="scientific">Phototrophicus methaneseepsis</name>
    <dbReference type="NCBI Taxonomy" id="2710758"/>
    <lineage>
        <taxon>Bacteria</taxon>
        <taxon>Bacillati</taxon>
        <taxon>Chloroflexota</taxon>
        <taxon>Candidatus Thermofontia</taxon>
        <taxon>Phototrophicales</taxon>
        <taxon>Phototrophicaceae</taxon>
        <taxon>Phototrophicus</taxon>
    </lineage>
</organism>
<keyword evidence="2" id="KW-1133">Transmembrane helix</keyword>
<evidence type="ECO:0000256" key="1">
    <source>
        <dbReference type="ARBA" id="ARBA00008812"/>
    </source>
</evidence>
<dbReference type="RefSeq" id="WP_195173004.1">
    <property type="nucleotide sequence ID" value="NZ_CP062983.1"/>
</dbReference>
<dbReference type="AlphaFoldDB" id="A0A7S8EDI4"/>
<dbReference type="Proteomes" id="UP000594468">
    <property type="component" value="Chromosome"/>
</dbReference>